<feature type="binding site" evidence="3">
    <location>
        <position position="130"/>
    </location>
    <ligand>
        <name>Zn(2+)</name>
        <dbReference type="ChEBI" id="CHEBI:29105"/>
        <label>2</label>
    </ligand>
</feature>
<dbReference type="AlphaFoldDB" id="A0A175RBL6"/>
<feature type="binding site" evidence="3">
    <location>
        <position position="95"/>
    </location>
    <ligand>
        <name>Zn(2+)</name>
        <dbReference type="ChEBI" id="CHEBI:29105"/>
        <label>1</label>
    </ligand>
</feature>
<gene>
    <name evidence="5" type="ORF">NS226_05000</name>
</gene>
<keyword evidence="3" id="KW-0862">Zinc</keyword>
<comment type="similarity">
    <text evidence="1">Belongs to the peptidase M20 family.</text>
</comment>
<accession>A0A175RBL6</accession>
<sequence length="417" mass="44357">MAQDISVDGGRLLSRLDRFAAIGATPRGGVNRQALTEGDREARALLASLGRERGFALRQDAAANLFLRREGANASLPPVLLGSHLDTQPTGGRFDGALGVLAGLEVLEALENAGALTPRAVELVAWTNEEGSRFAPGAMGSRAFADETLPESWLEARAPDGARLGDELAQTLRALPDVPLAPLGARVASYLELHIEQGPILEREGLPIGVVSGIQGTRWLEVTLEGASAHAGTTPLAFRRDPMMAAAAALAALQADVMPQDEDARLTVGRIEAEPGSINAIPERVRFTLDLRHPSQERLDEMDALARTVCEREAERARCGLHVRLLNDMAPSAFPEAMLALAEAACTKAGFANRRIVSGAFHDALFLARKAPALMLFTPCRDGISHNEAEHVEPRFCVSGATALLETTLAVLCSLEG</sequence>
<name>A0A175RBL6_9HYPH</name>
<organism evidence="5 6">
    <name type="scientific">Aureimonas ureilytica</name>
    <dbReference type="NCBI Taxonomy" id="401562"/>
    <lineage>
        <taxon>Bacteria</taxon>
        <taxon>Pseudomonadati</taxon>
        <taxon>Pseudomonadota</taxon>
        <taxon>Alphaproteobacteria</taxon>
        <taxon>Hyphomicrobiales</taxon>
        <taxon>Aurantimonadaceae</taxon>
        <taxon>Aureimonas</taxon>
    </lineage>
</organism>
<dbReference type="Gene3D" id="3.40.630.10">
    <property type="entry name" value="Zn peptidases"/>
    <property type="match status" value="1"/>
</dbReference>
<keyword evidence="2 5" id="KW-0378">Hydrolase</keyword>
<dbReference type="InterPro" id="IPR011650">
    <property type="entry name" value="Peptidase_M20_dimer"/>
</dbReference>
<comment type="cofactor">
    <cofactor evidence="3">
        <name>Zn(2+)</name>
        <dbReference type="ChEBI" id="CHEBI:29105"/>
    </cofactor>
    <text evidence="3">Binds 2 Zn(2+) ions per subunit.</text>
</comment>
<dbReference type="Gene3D" id="3.30.70.360">
    <property type="match status" value="1"/>
</dbReference>
<dbReference type="PANTHER" id="PTHR32494:SF5">
    <property type="entry name" value="ALLANTOATE AMIDOHYDROLASE"/>
    <property type="match status" value="1"/>
</dbReference>
<dbReference type="GO" id="GO:0046872">
    <property type="term" value="F:metal ion binding"/>
    <property type="evidence" value="ECO:0007669"/>
    <property type="project" value="UniProtKB-KW"/>
</dbReference>
<dbReference type="GO" id="GO:0016813">
    <property type="term" value="F:hydrolase activity, acting on carbon-nitrogen (but not peptide) bonds, in linear amidines"/>
    <property type="evidence" value="ECO:0007669"/>
    <property type="project" value="InterPro"/>
</dbReference>
<evidence type="ECO:0000259" key="4">
    <source>
        <dbReference type="Pfam" id="PF07687"/>
    </source>
</evidence>
<dbReference type="PATRIC" id="fig|401562.3.peg.218"/>
<protein>
    <submittedName>
        <fullName evidence="5">Allantoate amidohydrolase</fullName>
    </submittedName>
</protein>
<dbReference type="STRING" id="401562.NS365_11080"/>
<dbReference type="PIRSF" id="PIRSF001235">
    <property type="entry name" value="Amidase_carbamoylase"/>
    <property type="match status" value="1"/>
</dbReference>
<dbReference type="Proteomes" id="UP000078272">
    <property type="component" value="Unassembled WGS sequence"/>
</dbReference>
<dbReference type="Pfam" id="PF07687">
    <property type="entry name" value="M20_dimer"/>
    <property type="match status" value="1"/>
</dbReference>
<feature type="binding site" evidence="3">
    <location>
        <position position="194"/>
    </location>
    <ligand>
        <name>Zn(2+)</name>
        <dbReference type="ChEBI" id="CHEBI:29105"/>
        <label>1</label>
    </ligand>
</feature>
<dbReference type="Pfam" id="PF01546">
    <property type="entry name" value="Peptidase_M20"/>
    <property type="match status" value="1"/>
</dbReference>
<feature type="binding site" evidence="3">
    <location>
        <position position="386"/>
    </location>
    <ligand>
        <name>Zn(2+)</name>
        <dbReference type="ChEBI" id="CHEBI:29105"/>
        <label>2</label>
    </ligand>
</feature>
<dbReference type="PANTHER" id="PTHR32494">
    <property type="entry name" value="ALLANTOATE DEIMINASE-RELATED"/>
    <property type="match status" value="1"/>
</dbReference>
<evidence type="ECO:0000256" key="3">
    <source>
        <dbReference type="PIRSR" id="PIRSR001235-1"/>
    </source>
</evidence>
<dbReference type="CDD" id="cd03884">
    <property type="entry name" value="M20_bAS"/>
    <property type="match status" value="1"/>
</dbReference>
<keyword evidence="3" id="KW-0479">Metal-binding</keyword>
<feature type="domain" description="Peptidase M20 dimerisation" evidence="4">
    <location>
        <begin position="214"/>
        <end position="316"/>
    </location>
</feature>
<dbReference type="SUPFAM" id="SSF55031">
    <property type="entry name" value="Bacterial exopeptidase dimerisation domain"/>
    <property type="match status" value="1"/>
</dbReference>
<dbReference type="InterPro" id="IPR002933">
    <property type="entry name" value="Peptidase_M20"/>
</dbReference>
<evidence type="ECO:0000256" key="1">
    <source>
        <dbReference type="ARBA" id="ARBA00006153"/>
    </source>
</evidence>
<dbReference type="InterPro" id="IPR036264">
    <property type="entry name" value="Bact_exopeptidase_dim_dom"/>
</dbReference>
<dbReference type="NCBIfam" id="TIGR01879">
    <property type="entry name" value="hydantase"/>
    <property type="match status" value="1"/>
</dbReference>
<comment type="caution">
    <text evidence="5">The sequence shown here is derived from an EMBL/GenBank/DDBJ whole genome shotgun (WGS) entry which is preliminary data.</text>
</comment>
<evidence type="ECO:0000313" key="6">
    <source>
        <dbReference type="Proteomes" id="UP000078272"/>
    </source>
</evidence>
<feature type="binding site" evidence="3">
    <location>
        <position position="84"/>
    </location>
    <ligand>
        <name>Zn(2+)</name>
        <dbReference type="ChEBI" id="CHEBI:29105"/>
        <label>1</label>
    </ligand>
</feature>
<evidence type="ECO:0000313" key="5">
    <source>
        <dbReference type="EMBL" id="KTQ97343.1"/>
    </source>
</evidence>
<evidence type="ECO:0000256" key="2">
    <source>
        <dbReference type="ARBA" id="ARBA00022801"/>
    </source>
</evidence>
<feature type="binding site" evidence="3">
    <location>
        <position position="95"/>
    </location>
    <ligand>
        <name>Zn(2+)</name>
        <dbReference type="ChEBI" id="CHEBI:29105"/>
        <label>2</label>
    </ligand>
</feature>
<reference evidence="5 6" key="1">
    <citation type="journal article" date="2016" name="Front. Microbiol.">
        <title>Genomic Resource of Rice Seed Associated Bacteria.</title>
        <authorList>
            <person name="Midha S."/>
            <person name="Bansal K."/>
            <person name="Sharma S."/>
            <person name="Kumar N."/>
            <person name="Patil P.P."/>
            <person name="Chaudhry V."/>
            <person name="Patil P.B."/>
        </authorList>
    </citation>
    <scope>NUCLEOTIDE SEQUENCE [LARGE SCALE GENOMIC DNA]</scope>
    <source>
        <strain evidence="5 6">NS226</strain>
    </source>
</reference>
<dbReference type="EMBL" id="LDPZ01000010">
    <property type="protein sequence ID" value="KTQ97343.1"/>
    <property type="molecule type" value="Genomic_DNA"/>
</dbReference>
<dbReference type="InterPro" id="IPR010158">
    <property type="entry name" value="Amidase_Cbmase"/>
</dbReference>
<proteinExistence type="inferred from homology"/>
<dbReference type="OrthoDB" id="9808195at2"/>
<dbReference type="SUPFAM" id="SSF53187">
    <property type="entry name" value="Zn-dependent exopeptidases"/>
    <property type="match status" value="1"/>
</dbReference>